<keyword evidence="6" id="KW-0028">Amino-acid biosynthesis</keyword>
<evidence type="ECO:0000256" key="4">
    <source>
        <dbReference type="ARBA" id="ARBA00022679"/>
    </source>
</evidence>
<dbReference type="InterPro" id="IPR015421">
    <property type="entry name" value="PyrdxlP-dep_Trfase_major"/>
</dbReference>
<accession>A0A537JLA7</accession>
<comment type="catalytic activity">
    <reaction evidence="6">
        <text>L-histidinol phosphate + 2-oxoglutarate = 3-(imidazol-4-yl)-2-oxopropyl phosphate + L-glutamate</text>
        <dbReference type="Rhea" id="RHEA:23744"/>
        <dbReference type="ChEBI" id="CHEBI:16810"/>
        <dbReference type="ChEBI" id="CHEBI:29985"/>
        <dbReference type="ChEBI" id="CHEBI:57766"/>
        <dbReference type="ChEBI" id="CHEBI:57980"/>
        <dbReference type="EC" id="2.6.1.9"/>
    </reaction>
</comment>
<dbReference type="GO" id="GO:0004400">
    <property type="term" value="F:histidinol-phosphate transaminase activity"/>
    <property type="evidence" value="ECO:0007669"/>
    <property type="project" value="UniProtKB-UniRule"/>
</dbReference>
<dbReference type="EC" id="2.6.1.9" evidence="6"/>
<dbReference type="InterPro" id="IPR004839">
    <property type="entry name" value="Aminotransferase_I/II_large"/>
</dbReference>
<dbReference type="InterPro" id="IPR005861">
    <property type="entry name" value="HisP_aminotrans"/>
</dbReference>
<proteinExistence type="inferred from homology"/>
<dbReference type="Gene3D" id="3.40.640.10">
    <property type="entry name" value="Type I PLP-dependent aspartate aminotransferase-like (Major domain)"/>
    <property type="match status" value="1"/>
</dbReference>
<feature type="modified residue" description="N6-(pyridoxal phosphate)lysine" evidence="6">
    <location>
        <position position="238"/>
    </location>
</feature>
<evidence type="ECO:0000256" key="5">
    <source>
        <dbReference type="ARBA" id="ARBA00022898"/>
    </source>
</evidence>
<dbReference type="InterPro" id="IPR015424">
    <property type="entry name" value="PyrdxlP-dep_Trfase"/>
</dbReference>
<dbReference type="InterPro" id="IPR015422">
    <property type="entry name" value="PyrdxlP-dep_Trfase_small"/>
</dbReference>
<evidence type="ECO:0000256" key="2">
    <source>
        <dbReference type="ARBA" id="ARBA00011738"/>
    </source>
</evidence>
<dbReference type="PANTHER" id="PTHR43643">
    <property type="entry name" value="HISTIDINOL-PHOSPHATE AMINOTRANSFERASE 2"/>
    <property type="match status" value="1"/>
</dbReference>
<gene>
    <name evidence="6 8" type="primary">hisC</name>
    <name evidence="8" type="ORF">E6H04_01475</name>
</gene>
<dbReference type="UniPathway" id="UPA00031">
    <property type="reaction ID" value="UER00012"/>
</dbReference>
<dbReference type="HAMAP" id="MF_01023">
    <property type="entry name" value="HisC_aminotrans_2"/>
    <property type="match status" value="1"/>
</dbReference>
<comment type="subunit">
    <text evidence="2 6">Homodimer.</text>
</comment>
<protein>
    <recommendedName>
        <fullName evidence="6">Histidinol-phosphate aminotransferase</fullName>
        <ecNumber evidence="6">2.6.1.9</ecNumber>
    </recommendedName>
    <alternativeName>
        <fullName evidence="6">Imidazole acetol-phosphate transaminase</fullName>
    </alternativeName>
</protein>
<evidence type="ECO:0000256" key="6">
    <source>
        <dbReference type="HAMAP-Rule" id="MF_01023"/>
    </source>
</evidence>
<comment type="similarity">
    <text evidence="6">Belongs to the class-II pyridoxal-phosphate-dependent aminotransferase family. Histidinol-phosphate aminotransferase subfamily.</text>
</comment>
<keyword evidence="5 6" id="KW-0663">Pyridoxal phosphate</keyword>
<dbReference type="EMBL" id="VBAO01000036">
    <property type="protein sequence ID" value="TMI84319.1"/>
    <property type="molecule type" value="Genomic_DNA"/>
</dbReference>
<evidence type="ECO:0000259" key="7">
    <source>
        <dbReference type="Pfam" id="PF00155"/>
    </source>
</evidence>
<keyword evidence="4 6" id="KW-0808">Transferase</keyword>
<dbReference type="GO" id="GO:0030170">
    <property type="term" value="F:pyridoxal phosphate binding"/>
    <property type="evidence" value="ECO:0007669"/>
    <property type="project" value="InterPro"/>
</dbReference>
<evidence type="ECO:0000313" key="8">
    <source>
        <dbReference type="EMBL" id="TMI84319.1"/>
    </source>
</evidence>
<dbReference type="GO" id="GO:0000105">
    <property type="term" value="P:L-histidine biosynthetic process"/>
    <property type="evidence" value="ECO:0007669"/>
    <property type="project" value="UniProtKB-UniRule"/>
</dbReference>
<reference evidence="8 9" key="1">
    <citation type="journal article" date="2019" name="Nat. Microbiol.">
        <title>Mediterranean grassland soil C-N compound turnover is dependent on rainfall and depth, and is mediated by genomically divergent microorganisms.</title>
        <authorList>
            <person name="Diamond S."/>
            <person name="Andeer P.F."/>
            <person name="Li Z."/>
            <person name="Crits-Christoph A."/>
            <person name="Burstein D."/>
            <person name="Anantharaman K."/>
            <person name="Lane K.R."/>
            <person name="Thomas B.C."/>
            <person name="Pan C."/>
            <person name="Northen T.R."/>
            <person name="Banfield J.F."/>
        </authorList>
    </citation>
    <scope>NUCLEOTIDE SEQUENCE [LARGE SCALE GENOMIC DNA]</scope>
    <source>
        <strain evidence="8">NP_7</strain>
    </source>
</reference>
<comment type="pathway">
    <text evidence="6">Amino-acid biosynthesis; L-histidine biosynthesis; L-histidine from 5-phospho-alpha-D-ribose 1-diphosphate: step 7/9.</text>
</comment>
<organism evidence="8 9">
    <name type="scientific">Candidatus Segetimicrobium genomatis</name>
    <dbReference type="NCBI Taxonomy" id="2569760"/>
    <lineage>
        <taxon>Bacteria</taxon>
        <taxon>Bacillati</taxon>
        <taxon>Candidatus Sysuimicrobiota</taxon>
        <taxon>Candidatus Sysuimicrobiia</taxon>
        <taxon>Candidatus Sysuimicrobiales</taxon>
        <taxon>Candidatus Segetimicrobiaceae</taxon>
        <taxon>Candidatus Segetimicrobium</taxon>
    </lineage>
</organism>
<dbReference type="Gene3D" id="3.90.1150.10">
    <property type="entry name" value="Aspartate Aminotransferase, domain 1"/>
    <property type="match status" value="1"/>
</dbReference>
<dbReference type="PANTHER" id="PTHR43643:SF3">
    <property type="entry name" value="HISTIDINOL-PHOSPHATE AMINOTRANSFERASE"/>
    <property type="match status" value="1"/>
</dbReference>
<dbReference type="SUPFAM" id="SSF53383">
    <property type="entry name" value="PLP-dependent transferases"/>
    <property type="match status" value="1"/>
</dbReference>
<keyword evidence="3 6" id="KW-0032">Aminotransferase</keyword>
<dbReference type="CDD" id="cd00609">
    <property type="entry name" value="AAT_like"/>
    <property type="match status" value="1"/>
</dbReference>
<comment type="caution">
    <text evidence="8">The sequence shown here is derived from an EMBL/GenBank/DDBJ whole genome shotgun (WGS) entry which is preliminary data.</text>
</comment>
<dbReference type="NCBIfam" id="TIGR01141">
    <property type="entry name" value="hisC"/>
    <property type="match status" value="1"/>
</dbReference>
<dbReference type="Proteomes" id="UP000320048">
    <property type="component" value="Unassembled WGS sequence"/>
</dbReference>
<evidence type="ECO:0000313" key="9">
    <source>
        <dbReference type="Proteomes" id="UP000320048"/>
    </source>
</evidence>
<sequence length="390" mass="42431">MSEACHQEGAIGVTGPLPRPRGALAALEPYIPGRSAEEVMERFHIRTVIKLGSNENPLGLSPRVRRALIRSLDRIHHYPDGDCTRLRERLAERLGLSPGHFCVANGVDNVLTCVGLAYLDAGDRCVVGAPTYTAYVGLARLLGAIPVEVPLRDWRYDVQATVAAAAGAKAVIVCNPNNPTGSALRHDEVQELLERIRPEVLVVLDEAYAEWADDPGFPDSVALLRRHPNLMVLRTFSKIYGLAGLRVGYAIAAPEIIGALNQVREPFPVDRLAQAAAEAVLDDKAYVRASFENNRRGKAALAKAFTGLGLRHLPSQANFILVNLERPAAEVAERLLERGVIIRPGGMWKLPTWARVTIGTPAQNAHVVAALASVLEKTRRGRPRARGGRR</sequence>
<evidence type="ECO:0000256" key="1">
    <source>
        <dbReference type="ARBA" id="ARBA00001933"/>
    </source>
</evidence>
<comment type="cofactor">
    <cofactor evidence="1 6">
        <name>pyridoxal 5'-phosphate</name>
        <dbReference type="ChEBI" id="CHEBI:597326"/>
    </cofactor>
</comment>
<name>A0A537JLA7_9BACT</name>
<evidence type="ECO:0000256" key="3">
    <source>
        <dbReference type="ARBA" id="ARBA00022576"/>
    </source>
</evidence>
<dbReference type="InterPro" id="IPR050106">
    <property type="entry name" value="HistidinolP_aminotransfase"/>
</dbReference>
<feature type="domain" description="Aminotransferase class I/classII large" evidence="7">
    <location>
        <begin position="47"/>
        <end position="371"/>
    </location>
</feature>
<dbReference type="AlphaFoldDB" id="A0A537JLA7"/>
<keyword evidence="6" id="KW-0368">Histidine biosynthesis</keyword>
<dbReference type="Pfam" id="PF00155">
    <property type="entry name" value="Aminotran_1_2"/>
    <property type="match status" value="1"/>
</dbReference>